<dbReference type="EC" id="4.2.1.20" evidence="1"/>
<name>A0ACC6V1H5_9CREN</name>
<keyword evidence="1" id="KW-0456">Lyase</keyword>
<accession>A0ACC6V1H5</accession>
<dbReference type="Proteomes" id="UP000033636">
    <property type="component" value="Unassembled WGS sequence"/>
</dbReference>
<gene>
    <name evidence="1" type="primary">trpA</name>
    <name evidence="1" type="ORF">TU35_006110</name>
</gene>
<sequence length="239" mass="25774">MLPRPGLGVYITARWPDEGLFKRFLGAVEGLADFVEVGIPTANPKYDGPFIRRSHRSVGVKGLAALEELGRVKNLILMGYAEDFANDLDSLFRAAQAAGAVSVLLPDLLIDFPELLEAYAAKSKEYGLEPAFFLPSKFPHALARRLAGYSPLFIYLGLYAATGIRLPVYVERNIKIARELIGDTYLVAGFAIDSGERARSLIGAGADGVVVGTAAMRALEGSGVETAVAFLSEIRRALR</sequence>
<protein>
    <submittedName>
        <fullName evidence="1">Tryptophan synthase subunit alpha</fullName>
        <ecNumber evidence="1">4.2.1.20</ecNumber>
    </submittedName>
</protein>
<reference evidence="1" key="1">
    <citation type="submission" date="2024-07" db="EMBL/GenBank/DDBJ databases">
        <title>Metagenome and Metagenome-Assembled Genomes of Archaea from a hot spring from the geothermal field of Los Azufres, Mexico.</title>
        <authorList>
            <person name="Marin-Paredes R."/>
            <person name="Martinez-Romero E."/>
            <person name="Servin-Garciduenas L.E."/>
        </authorList>
    </citation>
    <scope>NUCLEOTIDE SEQUENCE</scope>
</reference>
<evidence type="ECO:0000313" key="1">
    <source>
        <dbReference type="EMBL" id="MFB6490803.1"/>
    </source>
</evidence>
<organism evidence="1 2">
    <name type="scientific">Thermoproteus sp. AZ2</name>
    <dbReference type="NCBI Taxonomy" id="1609232"/>
    <lineage>
        <taxon>Archaea</taxon>
        <taxon>Thermoproteota</taxon>
        <taxon>Thermoprotei</taxon>
        <taxon>Thermoproteales</taxon>
        <taxon>Thermoproteaceae</taxon>
        <taxon>Thermoproteus</taxon>
    </lineage>
</organism>
<proteinExistence type="predicted"/>
<comment type="caution">
    <text evidence="1">The sequence shown here is derived from an EMBL/GenBank/DDBJ whole genome shotgun (WGS) entry which is preliminary data.</text>
</comment>
<dbReference type="EMBL" id="JZWT02000014">
    <property type="protein sequence ID" value="MFB6490803.1"/>
    <property type="molecule type" value="Genomic_DNA"/>
</dbReference>
<evidence type="ECO:0000313" key="2">
    <source>
        <dbReference type="Proteomes" id="UP000033636"/>
    </source>
</evidence>